<protein>
    <submittedName>
        <fullName evidence="1">Uncharacterized protein</fullName>
    </submittedName>
</protein>
<reference evidence="1 2" key="1">
    <citation type="submission" date="2014-07" db="EMBL/GenBank/DDBJ databases">
        <title>Biosystematic studies on Modestobacter strains isolated from extreme hyper-arid desert soil and from historic building.</title>
        <authorList>
            <person name="Bukarasam K."/>
            <person name="Bull A."/>
            <person name="Girard G."/>
            <person name="van Wezel G."/>
            <person name="Goodfellow M."/>
        </authorList>
    </citation>
    <scope>NUCLEOTIDE SEQUENCE [LARGE SCALE GENOMIC DNA]</scope>
    <source>
        <strain evidence="1 2">KNN45-2b</strain>
    </source>
</reference>
<dbReference type="Proteomes" id="UP000029713">
    <property type="component" value="Unassembled WGS sequence"/>
</dbReference>
<comment type="caution">
    <text evidence="1">The sequence shown here is derived from an EMBL/GenBank/DDBJ whole genome shotgun (WGS) entry which is preliminary data.</text>
</comment>
<accession>A0A098Y8C8</accession>
<dbReference type="RefSeq" id="WP_231558094.1">
    <property type="nucleotide sequence ID" value="NZ_JPMX01000042.1"/>
</dbReference>
<evidence type="ECO:0000313" key="1">
    <source>
        <dbReference type="EMBL" id="KGH46690.1"/>
    </source>
</evidence>
<organism evidence="1 2">
    <name type="scientific">Modestobacter caceresii</name>
    <dbReference type="NCBI Taxonomy" id="1522368"/>
    <lineage>
        <taxon>Bacteria</taxon>
        <taxon>Bacillati</taxon>
        <taxon>Actinomycetota</taxon>
        <taxon>Actinomycetes</taxon>
        <taxon>Geodermatophilales</taxon>
        <taxon>Geodermatophilaceae</taxon>
        <taxon>Modestobacter</taxon>
    </lineage>
</organism>
<dbReference type="AlphaFoldDB" id="A0A098Y8C8"/>
<gene>
    <name evidence="1" type="ORF">IN07_10545</name>
</gene>
<proteinExistence type="predicted"/>
<evidence type="ECO:0000313" key="2">
    <source>
        <dbReference type="Proteomes" id="UP000029713"/>
    </source>
</evidence>
<dbReference type="EMBL" id="JPMX01000042">
    <property type="protein sequence ID" value="KGH46690.1"/>
    <property type="molecule type" value="Genomic_DNA"/>
</dbReference>
<name>A0A098Y8C8_9ACTN</name>
<feature type="non-terminal residue" evidence="1">
    <location>
        <position position="1"/>
    </location>
</feature>
<keyword evidence="2" id="KW-1185">Reference proteome</keyword>
<sequence length="156" mass="15808">DAERPAPPATDPDTGRAAARAALRPRDVAPLTGPAVVAELRAETNLAVGDAAWSLAQPLAEAGLLAAVQTVTEGGVTAEEVAAAADGRPLVVAVRDAYRSPWQIAWLDGLRAARPDAVLVALGMSVDAERATGPAIAAHGAARVVTRAVADLLRGD</sequence>